<evidence type="ECO:0000256" key="7">
    <source>
        <dbReference type="RuleBase" id="RU004182"/>
    </source>
</evidence>
<dbReference type="SUPFAM" id="SSF52425">
    <property type="entry name" value="Cryptochrome/photolyase, N-terminal domain"/>
    <property type="match status" value="1"/>
</dbReference>
<dbReference type="GO" id="GO:0003904">
    <property type="term" value="F:deoxyribodipyrimidine photo-lyase activity"/>
    <property type="evidence" value="ECO:0007669"/>
    <property type="project" value="TreeGrafter"/>
</dbReference>
<dbReference type="InterPro" id="IPR005101">
    <property type="entry name" value="Cryptochr/Photolyase_FAD-bd"/>
</dbReference>
<feature type="domain" description="Photolyase/cryptochrome alpha/beta" evidence="8">
    <location>
        <begin position="3"/>
        <end position="133"/>
    </location>
</feature>
<dbReference type="Pfam" id="PF03441">
    <property type="entry name" value="FAD_binding_7"/>
    <property type="match status" value="1"/>
</dbReference>
<dbReference type="PRINTS" id="PR00147">
    <property type="entry name" value="DNAPHOTLYASE"/>
</dbReference>
<organism evidence="9 10">
    <name type="scientific">Mongoliibacter ruber</name>
    <dbReference type="NCBI Taxonomy" id="1750599"/>
    <lineage>
        <taxon>Bacteria</taxon>
        <taxon>Pseudomonadati</taxon>
        <taxon>Bacteroidota</taxon>
        <taxon>Cytophagia</taxon>
        <taxon>Cytophagales</taxon>
        <taxon>Cyclobacteriaceae</taxon>
        <taxon>Mongoliibacter</taxon>
    </lineage>
</organism>
<evidence type="ECO:0000256" key="3">
    <source>
        <dbReference type="ARBA" id="ARBA00022827"/>
    </source>
</evidence>
<dbReference type="InterPro" id="IPR036155">
    <property type="entry name" value="Crypto/Photolyase_N_sf"/>
</dbReference>
<evidence type="ECO:0000259" key="8">
    <source>
        <dbReference type="PROSITE" id="PS51645"/>
    </source>
</evidence>
<dbReference type="GO" id="GO:0006950">
    <property type="term" value="P:response to stress"/>
    <property type="evidence" value="ECO:0007669"/>
    <property type="project" value="UniProtKB-ARBA"/>
</dbReference>
<proteinExistence type="inferred from homology"/>
<feature type="binding site" evidence="5">
    <location>
        <position position="214"/>
    </location>
    <ligand>
        <name>FAD</name>
        <dbReference type="ChEBI" id="CHEBI:57692"/>
    </ligand>
</feature>
<dbReference type="InterPro" id="IPR006050">
    <property type="entry name" value="DNA_photolyase_N"/>
</dbReference>
<dbReference type="PROSITE" id="PS51645">
    <property type="entry name" value="PHR_CRY_ALPHA_BETA"/>
    <property type="match status" value="1"/>
</dbReference>
<dbReference type="OrthoDB" id="9772484at2"/>
<dbReference type="InterPro" id="IPR036134">
    <property type="entry name" value="Crypto/Photolyase_FAD-like_sf"/>
</dbReference>
<dbReference type="InterPro" id="IPR014729">
    <property type="entry name" value="Rossmann-like_a/b/a_fold"/>
</dbReference>
<dbReference type="Pfam" id="PF00875">
    <property type="entry name" value="DNA_photolyase"/>
    <property type="match status" value="1"/>
</dbReference>
<dbReference type="GO" id="GO:0003677">
    <property type="term" value="F:DNA binding"/>
    <property type="evidence" value="ECO:0007669"/>
    <property type="project" value="TreeGrafter"/>
</dbReference>
<dbReference type="Gene3D" id="1.10.579.10">
    <property type="entry name" value="DNA Cyclobutane Dipyrimidine Photolyase, subunit A, domain 3"/>
    <property type="match status" value="1"/>
</dbReference>
<keyword evidence="2 5" id="KW-0285">Flavoprotein</keyword>
<feature type="binding site" evidence="5">
    <location>
        <position position="254"/>
    </location>
    <ligand>
        <name>FAD</name>
        <dbReference type="ChEBI" id="CHEBI:57692"/>
    </ligand>
</feature>
<dbReference type="AlphaFoldDB" id="A0A2T0WMR7"/>
<dbReference type="Gene3D" id="1.25.40.80">
    <property type="match status" value="1"/>
</dbReference>
<reference evidence="9 10" key="1">
    <citation type="submission" date="2018-03" db="EMBL/GenBank/DDBJ databases">
        <title>Genomic Encyclopedia of Archaeal and Bacterial Type Strains, Phase II (KMG-II): from individual species to whole genera.</title>
        <authorList>
            <person name="Goeker M."/>
        </authorList>
    </citation>
    <scope>NUCLEOTIDE SEQUENCE [LARGE SCALE GENOMIC DNA]</scope>
    <source>
        <strain evidence="9 10">DSM 27929</strain>
    </source>
</reference>
<keyword evidence="4 7" id="KW-0157">Chromophore</keyword>
<feature type="site" description="Electron transfer via tryptophanyl radical" evidence="6">
    <location>
        <position position="364"/>
    </location>
</feature>
<feature type="binding site" evidence="5">
    <location>
        <begin position="257"/>
        <end position="264"/>
    </location>
    <ligand>
        <name>FAD</name>
        <dbReference type="ChEBI" id="CHEBI:57692"/>
    </ligand>
</feature>
<dbReference type="PROSITE" id="PS00691">
    <property type="entry name" value="DNA_PHOTOLYASES_1_2"/>
    <property type="match status" value="1"/>
</dbReference>
<protein>
    <submittedName>
        <fullName evidence="9">Deoxyribodipyrimidine photo-lyase</fullName>
    </submittedName>
</protein>
<keyword evidence="9" id="KW-0456">Lyase</keyword>
<dbReference type="PANTHER" id="PTHR11455:SF9">
    <property type="entry name" value="CRYPTOCHROME CIRCADIAN CLOCK 5 ISOFORM X1"/>
    <property type="match status" value="1"/>
</dbReference>
<dbReference type="GO" id="GO:0006139">
    <property type="term" value="P:nucleobase-containing compound metabolic process"/>
    <property type="evidence" value="ECO:0007669"/>
    <property type="project" value="UniProtKB-ARBA"/>
</dbReference>
<sequence>MKKVSIFWFRRDLRLEDNTGLYHAYEQEKNVLPLFIFDRNILDELEDKKDGRVTFIHNQIKKISEDLKSFDSSLLVKYGKPLEIWQQLLEEYEVENVYTNRDYEPYAKERDEAVKKLLKSNGVQFLDFKDQVVFEKDEIQNGSGGFYKVFTPYSKVWLDKFQKSKIELLTLDGRKKNFLKTDPFDIPRLEDMGFEKSDLEIPALEIDKPLIRNYDKTRNFPAQNGTSRLGIHLRFGTISVRKLALEAVELNKTYLNELIWREFYMMILYHNTAVVDKAFKSQYDQIPWRNNEEEFEKWCEGKTGYPIVDAGMRELNQTGYMHNRVRMIVASFLTKHLLIDWRWGEAYFAKKLLDFELSSNNGGWQWAAGTGTDAQPYFRVFNPESQTEKFDKDLKYIKKWVPEFGTDKYPDPMVDHKSARLRAIDTYKTALN</sequence>
<dbReference type="Proteomes" id="UP000238157">
    <property type="component" value="Unassembled WGS sequence"/>
</dbReference>
<comment type="cofactor">
    <cofactor evidence="5">
        <name>FAD</name>
        <dbReference type="ChEBI" id="CHEBI:57692"/>
    </cofactor>
    <text evidence="5">Binds 1 FAD per subunit.</text>
</comment>
<evidence type="ECO:0000256" key="2">
    <source>
        <dbReference type="ARBA" id="ARBA00022630"/>
    </source>
</evidence>
<dbReference type="SUPFAM" id="SSF48173">
    <property type="entry name" value="Cryptochrome/photolyase FAD-binding domain"/>
    <property type="match status" value="1"/>
</dbReference>
<dbReference type="PANTHER" id="PTHR11455">
    <property type="entry name" value="CRYPTOCHROME"/>
    <property type="match status" value="1"/>
</dbReference>
<dbReference type="Gene3D" id="3.40.50.620">
    <property type="entry name" value="HUPs"/>
    <property type="match status" value="1"/>
</dbReference>
<dbReference type="InterPro" id="IPR002081">
    <property type="entry name" value="Cryptochrome/DNA_photolyase_1"/>
</dbReference>
<accession>A0A2T0WMR7</accession>
<dbReference type="InterPro" id="IPR018394">
    <property type="entry name" value="DNA_photolyase_1_CS_C"/>
</dbReference>
<evidence type="ECO:0000256" key="6">
    <source>
        <dbReference type="PIRSR" id="PIRSR602081-2"/>
    </source>
</evidence>
<evidence type="ECO:0000313" key="9">
    <source>
        <dbReference type="EMBL" id="PRY87962.1"/>
    </source>
</evidence>
<comment type="cofactor">
    <cofactor evidence="1">
        <name>(6R)-5,10-methylene-5,6,7,8-tetrahydrofolate</name>
        <dbReference type="ChEBI" id="CHEBI:15636"/>
    </cofactor>
</comment>
<evidence type="ECO:0000256" key="5">
    <source>
        <dbReference type="PIRSR" id="PIRSR602081-1"/>
    </source>
</evidence>
<keyword evidence="3 5" id="KW-0274">FAD</keyword>
<comment type="similarity">
    <text evidence="7">Belongs to the DNA photolyase family.</text>
</comment>
<gene>
    <name evidence="9" type="ORF">CLW00_10582</name>
</gene>
<dbReference type="GO" id="GO:0071949">
    <property type="term" value="F:FAD binding"/>
    <property type="evidence" value="ECO:0007669"/>
    <property type="project" value="TreeGrafter"/>
</dbReference>
<name>A0A2T0WMR7_9BACT</name>
<evidence type="ECO:0000256" key="4">
    <source>
        <dbReference type="ARBA" id="ARBA00022991"/>
    </source>
</evidence>
<evidence type="ECO:0000313" key="10">
    <source>
        <dbReference type="Proteomes" id="UP000238157"/>
    </source>
</evidence>
<feature type="site" description="Electron transfer via tryptophanyl radical" evidence="6">
    <location>
        <position position="341"/>
    </location>
</feature>
<dbReference type="PROSITE" id="PS00394">
    <property type="entry name" value="DNA_PHOTOLYASES_1_1"/>
    <property type="match status" value="1"/>
</dbReference>
<comment type="caution">
    <text evidence="9">The sequence shown here is derived from an EMBL/GenBank/DDBJ whole genome shotgun (WGS) entry which is preliminary data.</text>
</comment>
<keyword evidence="10" id="KW-1185">Reference proteome</keyword>
<dbReference type="EMBL" id="PVTR01000005">
    <property type="protein sequence ID" value="PRY87962.1"/>
    <property type="molecule type" value="Genomic_DNA"/>
</dbReference>
<dbReference type="RefSeq" id="WP_106133455.1">
    <property type="nucleotide sequence ID" value="NZ_PVTR01000005.1"/>
</dbReference>
<evidence type="ECO:0000256" key="1">
    <source>
        <dbReference type="ARBA" id="ARBA00001932"/>
    </source>
</evidence>
<feature type="site" description="Electron transfer via tryptophanyl radical" evidence="6">
    <location>
        <position position="288"/>
    </location>
</feature>